<dbReference type="InterPro" id="IPR010994">
    <property type="entry name" value="RuvA_2-like"/>
</dbReference>
<accession>A0A1H2DNN4</accession>
<evidence type="ECO:0000256" key="2">
    <source>
        <dbReference type="ARBA" id="ARBA00022763"/>
    </source>
</evidence>
<dbReference type="Gene3D" id="1.10.150.20">
    <property type="entry name" value="5' to 3' exonuclease, C-terminal subdomain"/>
    <property type="match status" value="1"/>
</dbReference>
<dbReference type="GO" id="GO:0048476">
    <property type="term" value="C:Holliday junction resolvase complex"/>
    <property type="evidence" value="ECO:0007669"/>
    <property type="project" value="UniProtKB-UniRule"/>
</dbReference>
<comment type="domain">
    <text evidence="6">Has three domains with a flexible linker between the domains II and III and assumes an 'L' shape. Domain III is highly mobile and contacts RuvB.</text>
</comment>
<dbReference type="Pfam" id="PF01330">
    <property type="entry name" value="RuvA_N"/>
    <property type="match status" value="1"/>
</dbReference>
<dbReference type="GO" id="GO:0006281">
    <property type="term" value="P:DNA repair"/>
    <property type="evidence" value="ECO:0007669"/>
    <property type="project" value="UniProtKB-UniRule"/>
</dbReference>
<evidence type="ECO:0000256" key="6">
    <source>
        <dbReference type="HAMAP-Rule" id="MF_00031"/>
    </source>
</evidence>
<dbReference type="GO" id="GO:0009378">
    <property type="term" value="F:four-way junction helicase activity"/>
    <property type="evidence" value="ECO:0007669"/>
    <property type="project" value="InterPro"/>
</dbReference>
<protein>
    <recommendedName>
        <fullName evidence="6">Holliday junction branch migration complex subunit RuvA</fullName>
    </recommendedName>
</protein>
<dbReference type="GO" id="GO:0006310">
    <property type="term" value="P:DNA recombination"/>
    <property type="evidence" value="ECO:0007669"/>
    <property type="project" value="UniProtKB-UniRule"/>
</dbReference>
<dbReference type="GO" id="GO:0005524">
    <property type="term" value="F:ATP binding"/>
    <property type="evidence" value="ECO:0007669"/>
    <property type="project" value="InterPro"/>
</dbReference>
<comment type="similarity">
    <text evidence="6">Belongs to the RuvA family.</text>
</comment>
<keyword evidence="5 6" id="KW-0234">DNA repair</keyword>
<evidence type="ECO:0000313" key="9">
    <source>
        <dbReference type="Proteomes" id="UP000199608"/>
    </source>
</evidence>
<dbReference type="EMBL" id="FNLL01000001">
    <property type="protein sequence ID" value="SDT84512.1"/>
    <property type="molecule type" value="Genomic_DNA"/>
</dbReference>
<evidence type="ECO:0000313" key="8">
    <source>
        <dbReference type="EMBL" id="SDT84512.1"/>
    </source>
</evidence>
<dbReference type="AlphaFoldDB" id="A0A1H2DNN4"/>
<keyword evidence="1 6" id="KW-0963">Cytoplasm</keyword>
<dbReference type="Proteomes" id="UP000199608">
    <property type="component" value="Unassembled WGS sequence"/>
</dbReference>
<feature type="domain" description="DNA helicase Holliday junction RuvA type" evidence="7">
    <location>
        <begin position="1"/>
        <end position="56"/>
    </location>
</feature>
<dbReference type="Gene3D" id="2.40.50.140">
    <property type="entry name" value="Nucleic acid-binding proteins"/>
    <property type="match status" value="1"/>
</dbReference>
<keyword evidence="8" id="KW-0378">Hydrolase</keyword>
<dbReference type="RefSeq" id="WP_092229705.1">
    <property type="nucleotide sequence ID" value="NZ_FNLL01000001.1"/>
</dbReference>
<evidence type="ECO:0000259" key="7">
    <source>
        <dbReference type="Pfam" id="PF01330"/>
    </source>
</evidence>
<sequence length="212" mass="23841">MIGYLEGIILQFESDGILLLVGNVGYEVLLNPQMVEKLASRETTDSMISLYIYYHQTDRQPKPVLIGFEFPEEKEFFQTFITVDAIGPMKAVKAMTRPSSEIARAIEKKDVSFLTGLSGVGKRTAEKIIATLHGKVEKFMLANQGENHDKKEMKTESFVLEIPDIGRQVEDVLVEQLGHSPASAKRMVREALETNDKISTPEELFDEIFGKD</sequence>
<comment type="subunit">
    <text evidence="6">Homotetramer. Forms an RuvA(8)-RuvB(12)-Holliday junction (HJ) complex. HJ DNA is sandwiched between 2 RuvA tetramers; dsDNA enters through RuvA and exits via RuvB. An RuvB hexamer assembles on each DNA strand where it exits the tetramer. Each RuvB hexamer is contacted by two RuvA subunits (via domain III) on 2 adjacent RuvB subunits; this complex drives branch migration. In the full resolvosome a probable DNA-RuvA(4)-RuvB(12)-RuvC(2) complex forms which resolves the HJ.</text>
</comment>
<gene>
    <name evidence="6" type="primary">ruvA</name>
    <name evidence="8" type="ORF">SAMN04487931_101288</name>
</gene>
<dbReference type="InterPro" id="IPR000085">
    <property type="entry name" value="RuvA"/>
</dbReference>
<organism evidence="8 9">
    <name type="scientific">Desulfobacula phenolica</name>
    <dbReference type="NCBI Taxonomy" id="90732"/>
    <lineage>
        <taxon>Bacteria</taxon>
        <taxon>Pseudomonadati</taxon>
        <taxon>Thermodesulfobacteriota</taxon>
        <taxon>Desulfobacteria</taxon>
        <taxon>Desulfobacterales</taxon>
        <taxon>Desulfobacteraceae</taxon>
        <taxon>Desulfobacula</taxon>
    </lineage>
</organism>
<feature type="region of interest" description="Domain III" evidence="6">
    <location>
        <begin position="147"/>
        <end position="212"/>
    </location>
</feature>
<dbReference type="InterPro" id="IPR012340">
    <property type="entry name" value="NA-bd_OB-fold"/>
</dbReference>
<evidence type="ECO:0000256" key="4">
    <source>
        <dbReference type="ARBA" id="ARBA00023172"/>
    </source>
</evidence>
<proteinExistence type="inferred from homology"/>
<dbReference type="SUPFAM" id="SSF47781">
    <property type="entry name" value="RuvA domain 2-like"/>
    <property type="match status" value="1"/>
</dbReference>
<keyword evidence="3 6" id="KW-0238">DNA-binding</keyword>
<name>A0A1H2DNN4_9BACT</name>
<evidence type="ECO:0000256" key="3">
    <source>
        <dbReference type="ARBA" id="ARBA00023125"/>
    </source>
</evidence>
<keyword evidence="2 6" id="KW-0227">DNA damage</keyword>
<dbReference type="InterPro" id="IPR013849">
    <property type="entry name" value="DNA_helicase_Holl-junc_RuvA_I"/>
</dbReference>
<comment type="caution">
    <text evidence="6">Lacks conserved residue(s) required for the propagation of feature annotation.</text>
</comment>
<keyword evidence="8" id="KW-0347">Helicase</keyword>
<comment type="function">
    <text evidence="6">The RuvA-RuvB-RuvC complex processes Holliday junction (HJ) DNA during genetic recombination and DNA repair, while the RuvA-RuvB complex plays an important role in the rescue of blocked DNA replication forks via replication fork reversal (RFR). RuvA specifically binds to HJ cruciform DNA, conferring on it an open structure. The RuvB hexamer acts as an ATP-dependent pump, pulling dsDNA into and through the RuvAB complex. HJ branch migration allows RuvC to scan DNA until it finds its consensus sequence, where it cleaves and resolves the cruciform DNA.</text>
</comment>
<evidence type="ECO:0000256" key="5">
    <source>
        <dbReference type="ARBA" id="ARBA00023204"/>
    </source>
</evidence>
<dbReference type="NCBIfam" id="TIGR00084">
    <property type="entry name" value="ruvA"/>
    <property type="match status" value="1"/>
</dbReference>
<keyword evidence="8" id="KW-0067">ATP-binding</keyword>
<reference evidence="9" key="1">
    <citation type="submission" date="2016-10" db="EMBL/GenBank/DDBJ databases">
        <authorList>
            <person name="Varghese N."/>
            <person name="Submissions S."/>
        </authorList>
    </citation>
    <scope>NUCLEOTIDE SEQUENCE [LARGE SCALE GENOMIC DNA]</scope>
    <source>
        <strain evidence="9">DSM 3384</strain>
    </source>
</reference>
<keyword evidence="8" id="KW-0547">Nucleotide-binding</keyword>
<keyword evidence="9" id="KW-1185">Reference proteome</keyword>
<evidence type="ECO:0000256" key="1">
    <source>
        <dbReference type="ARBA" id="ARBA00022490"/>
    </source>
</evidence>
<dbReference type="GO" id="GO:0000400">
    <property type="term" value="F:four-way junction DNA binding"/>
    <property type="evidence" value="ECO:0007669"/>
    <property type="project" value="UniProtKB-UniRule"/>
</dbReference>
<dbReference type="GO" id="GO:0005737">
    <property type="term" value="C:cytoplasm"/>
    <property type="evidence" value="ECO:0007669"/>
    <property type="project" value="UniProtKB-SubCell"/>
</dbReference>
<comment type="subcellular location">
    <subcellularLocation>
        <location evidence="6">Cytoplasm</location>
    </subcellularLocation>
</comment>
<dbReference type="HAMAP" id="MF_00031">
    <property type="entry name" value="DNA_HJ_migration_RuvA"/>
    <property type="match status" value="1"/>
</dbReference>
<dbReference type="Pfam" id="PF14520">
    <property type="entry name" value="HHH_5"/>
    <property type="match status" value="1"/>
</dbReference>
<keyword evidence="4 6" id="KW-0233">DNA recombination</keyword>